<evidence type="ECO:0000256" key="3">
    <source>
        <dbReference type="ARBA" id="ARBA00007931"/>
    </source>
</evidence>
<keyword evidence="8 11" id="KW-1133">Transmembrane helix</keyword>
<dbReference type="Gene3D" id="2.30.42.10">
    <property type="match status" value="1"/>
</dbReference>
<proteinExistence type="inferred from homology"/>
<dbReference type="PANTHER" id="PTHR42837:SF2">
    <property type="entry name" value="MEMBRANE METALLOPROTEASE ARASP2, CHLOROPLASTIC-RELATED"/>
    <property type="match status" value="1"/>
</dbReference>
<feature type="transmembrane region" description="Helical" evidence="11">
    <location>
        <begin position="354"/>
        <end position="373"/>
    </location>
</feature>
<dbReference type="InterPro" id="IPR001478">
    <property type="entry name" value="PDZ"/>
</dbReference>
<dbReference type="Pfam" id="PF17820">
    <property type="entry name" value="PDZ_6"/>
    <property type="match status" value="1"/>
</dbReference>
<dbReference type="EMBL" id="LWQS01000082">
    <property type="protein sequence ID" value="OAN42867.1"/>
    <property type="molecule type" value="Genomic_DNA"/>
</dbReference>
<dbReference type="AlphaFoldDB" id="A0A178M582"/>
<keyword evidence="9" id="KW-0482">Metalloprotease</keyword>
<reference evidence="13 14" key="1">
    <citation type="submission" date="2016-04" db="EMBL/GenBank/DDBJ databases">
        <title>Chloroflexus islandicus sp. nov., a thermophilic filamentous anoxygenic phototrophic bacterium from geyser Strokkur (Iceland).</title>
        <authorList>
            <person name="Gaisin V.A."/>
            <person name="Kalashnikov A.M."/>
            <person name="Sukhacheva M.V."/>
            <person name="Grouzdev D.S."/>
            <person name="Ivanov T.M."/>
            <person name="Kuznetsov B."/>
            <person name="Gorlenko V.M."/>
        </authorList>
    </citation>
    <scope>NUCLEOTIDE SEQUENCE [LARGE SCALE GENOMIC DNA]</scope>
    <source>
        <strain evidence="14">isl-2</strain>
    </source>
</reference>
<evidence type="ECO:0000256" key="11">
    <source>
        <dbReference type="SAM" id="Phobius"/>
    </source>
</evidence>
<evidence type="ECO:0000256" key="4">
    <source>
        <dbReference type="ARBA" id="ARBA00022670"/>
    </source>
</evidence>
<keyword evidence="7" id="KW-0862">Zinc</keyword>
<keyword evidence="10 11" id="KW-0472">Membrane</keyword>
<feature type="transmembrane region" description="Helical" evidence="11">
    <location>
        <begin position="306"/>
        <end position="325"/>
    </location>
</feature>
<dbReference type="GO" id="GO:0006508">
    <property type="term" value="P:proteolysis"/>
    <property type="evidence" value="ECO:0007669"/>
    <property type="project" value="UniProtKB-KW"/>
</dbReference>
<dbReference type="SMART" id="SM00228">
    <property type="entry name" value="PDZ"/>
    <property type="match status" value="1"/>
</dbReference>
<evidence type="ECO:0000313" key="13">
    <source>
        <dbReference type="EMBL" id="OAN42867.1"/>
    </source>
</evidence>
<keyword evidence="6" id="KW-0378">Hydrolase</keyword>
<dbReference type="RefSeq" id="WP_066790387.1">
    <property type="nucleotide sequence ID" value="NZ_LWQS01000082.1"/>
</dbReference>
<dbReference type="InterPro" id="IPR041489">
    <property type="entry name" value="PDZ_6"/>
</dbReference>
<feature type="domain" description="PDZ" evidence="12">
    <location>
        <begin position="138"/>
        <end position="177"/>
    </location>
</feature>
<dbReference type="OrthoDB" id="9782003at2"/>
<dbReference type="InterPro" id="IPR004387">
    <property type="entry name" value="Pept_M50_Zn"/>
</dbReference>
<sequence length="388" mass="41263">MLASTLTNIWQQVATGIFDPLLTVLVFLLMLSLLVFVHELGHLWVGLRMGIKVEEFGIGFPPRAMVLFERNGIKYTLNWLPLGGFVRFAGMDGEKDSVYGTGSLAAAPPWRKIPVMLAGPLMNFVLAVVIFTVLFATVGVPTPTGRMLISNVFPNTPAAAAGFQAGDALVSLDGQPVVDENVVREVAQRRLGTAIEAVVVRDGAEVTLTVTPGAWTAPDGREFSAGFGFSYGAQTVNQPINPIAAIGAGFTHSVELTGRMIMMLADLPAAIAGLFSPTPPPAGEPLGPVGIARATGEVIRQPDGFVSFWSLTAVLSLNLFILNLLPIPALDGSHILFALIEWVRGKKLPPEKEALVHAFGFMALMGLMALLTVNDVINAVQGTPIFGR</sequence>
<dbReference type="CDD" id="cd06163">
    <property type="entry name" value="S2P-M50_PDZ_RseP-like"/>
    <property type="match status" value="1"/>
</dbReference>
<evidence type="ECO:0000256" key="2">
    <source>
        <dbReference type="ARBA" id="ARBA00004141"/>
    </source>
</evidence>
<evidence type="ECO:0000256" key="1">
    <source>
        <dbReference type="ARBA" id="ARBA00001947"/>
    </source>
</evidence>
<feature type="transmembrane region" description="Helical" evidence="11">
    <location>
        <begin position="121"/>
        <end position="140"/>
    </location>
</feature>
<evidence type="ECO:0000256" key="7">
    <source>
        <dbReference type="ARBA" id="ARBA00022833"/>
    </source>
</evidence>
<evidence type="ECO:0000256" key="5">
    <source>
        <dbReference type="ARBA" id="ARBA00022692"/>
    </source>
</evidence>
<dbReference type="PROSITE" id="PS50106">
    <property type="entry name" value="PDZ"/>
    <property type="match status" value="1"/>
</dbReference>
<dbReference type="InterPro" id="IPR008915">
    <property type="entry name" value="Peptidase_M50"/>
</dbReference>
<accession>A0A178M582</accession>
<protein>
    <submittedName>
        <fullName evidence="13">Peptidase M50</fullName>
    </submittedName>
</protein>
<dbReference type="Pfam" id="PF02163">
    <property type="entry name" value="Peptidase_M50"/>
    <property type="match status" value="1"/>
</dbReference>
<comment type="caution">
    <text evidence="13">The sequence shown here is derived from an EMBL/GenBank/DDBJ whole genome shotgun (WGS) entry which is preliminary data.</text>
</comment>
<dbReference type="Proteomes" id="UP000078287">
    <property type="component" value="Unassembled WGS sequence"/>
</dbReference>
<organism evidence="13 14">
    <name type="scientific">Chloroflexus islandicus</name>
    <dbReference type="NCBI Taxonomy" id="1707952"/>
    <lineage>
        <taxon>Bacteria</taxon>
        <taxon>Bacillati</taxon>
        <taxon>Chloroflexota</taxon>
        <taxon>Chloroflexia</taxon>
        <taxon>Chloroflexales</taxon>
        <taxon>Chloroflexineae</taxon>
        <taxon>Chloroflexaceae</taxon>
        <taxon>Chloroflexus</taxon>
    </lineage>
</organism>
<dbReference type="SUPFAM" id="SSF50156">
    <property type="entry name" value="PDZ domain-like"/>
    <property type="match status" value="1"/>
</dbReference>
<dbReference type="STRING" id="1707952.A6A03_03890"/>
<feature type="transmembrane region" description="Helical" evidence="11">
    <location>
        <begin position="20"/>
        <end position="45"/>
    </location>
</feature>
<dbReference type="PANTHER" id="PTHR42837">
    <property type="entry name" value="REGULATOR OF SIGMA-E PROTEASE RSEP"/>
    <property type="match status" value="1"/>
</dbReference>
<dbReference type="GO" id="GO:0016020">
    <property type="term" value="C:membrane"/>
    <property type="evidence" value="ECO:0007669"/>
    <property type="project" value="UniProtKB-SubCell"/>
</dbReference>
<keyword evidence="4" id="KW-0645">Protease</keyword>
<evidence type="ECO:0000259" key="12">
    <source>
        <dbReference type="PROSITE" id="PS50106"/>
    </source>
</evidence>
<evidence type="ECO:0000256" key="10">
    <source>
        <dbReference type="ARBA" id="ARBA00023136"/>
    </source>
</evidence>
<keyword evidence="14" id="KW-1185">Reference proteome</keyword>
<keyword evidence="5 11" id="KW-0812">Transmembrane</keyword>
<name>A0A178M582_9CHLR</name>
<dbReference type="InterPro" id="IPR036034">
    <property type="entry name" value="PDZ_sf"/>
</dbReference>
<evidence type="ECO:0000313" key="14">
    <source>
        <dbReference type="Proteomes" id="UP000078287"/>
    </source>
</evidence>
<evidence type="ECO:0000256" key="6">
    <source>
        <dbReference type="ARBA" id="ARBA00022801"/>
    </source>
</evidence>
<evidence type="ECO:0000256" key="8">
    <source>
        <dbReference type="ARBA" id="ARBA00022989"/>
    </source>
</evidence>
<evidence type="ECO:0000256" key="9">
    <source>
        <dbReference type="ARBA" id="ARBA00023049"/>
    </source>
</evidence>
<dbReference type="GO" id="GO:0004222">
    <property type="term" value="F:metalloendopeptidase activity"/>
    <property type="evidence" value="ECO:0007669"/>
    <property type="project" value="InterPro"/>
</dbReference>
<comment type="similarity">
    <text evidence="3">Belongs to the peptidase M50B family.</text>
</comment>
<gene>
    <name evidence="13" type="ORF">A6A03_03890</name>
</gene>
<comment type="cofactor">
    <cofactor evidence="1">
        <name>Zn(2+)</name>
        <dbReference type="ChEBI" id="CHEBI:29105"/>
    </cofactor>
</comment>
<comment type="subcellular location">
    <subcellularLocation>
        <location evidence="2">Membrane</location>
        <topology evidence="2">Multi-pass membrane protein</topology>
    </subcellularLocation>
</comment>